<proteinExistence type="inferred from homology"/>
<dbReference type="EC" id="3.2.1.14" evidence="3"/>
<dbReference type="FunFam" id="3.10.50.10:FF:000004">
    <property type="entry name" value="Chitinase 5"/>
    <property type="match status" value="1"/>
</dbReference>
<keyword evidence="5 14" id="KW-0732">Signal</keyword>
<feature type="compositionally biased region" description="Basic and acidic residues" evidence="13">
    <location>
        <begin position="1876"/>
        <end position="1893"/>
    </location>
</feature>
<feature type="compositionally biased region" description="Polar residues" evidence="13">
    <location>
        <begin position="484"/>
        <end position="501"/>
    </location>
</feature>
<evidence type="ECO:0000256" key="8">
    <source>
        <dbReference type="ARBA" id="ARBA00023157"/>
    </source>
</evidence>
<dbReference type="PANTHER" id="PTHR11177">
    <property type="entry name" value="CHITINASE"/>
    <property type="match status" value="1"/>
</dbReference>
<feature type="compositionally biased region" description="Polar residues" evidence="13">
    <location>
        <begin position="1334"/>
        <end position="1344"/>
    </location>
</feature>
<feature type="compositionally biased region" description="Basic and acidic residues" evidence="13">
    <location>
        <begin position="460"/>
        <end position="482"/>
    </location>
</feature>
<dbReference type="FunFam" id="3.20.20.80:FF:000007">
    <property type="entry name" value="Acidic mammalian chitinase"/>
    <property type="match status" value="1"/>
</dbReference>
<dbReference type="InterPro" id="IPR017853">
    <property type="entry name" value="GH"/>
</dbReference>
<feature type="compositionally biased region" description="Basic and acidic residues" evidence="13">
    <location>
        <begin position="2036"/>
        <end position="2050"/>
    </location>
</feature>
<feature type="compositionally biased region" description="Low complexity" evidence="13">
    <location>
        <begin position="1075"/>
        <end position="1117"/>
    </location>
</feature>
<feature type="signal peptide" evidence="14">
    <location>
        <begin position="1"/>
        <end position="24"/>
    </location>
</feature>
<evidence type="ECO:0000256" key="12">
    <source>
        <dbReference type="RuleBase" id="RU000489"/>
    </source>
</evidence>
<evidence type="ECO:0000313" key="18">
    <source>
        <dbReference type="Proteomes" id="UP000786811"/>
    </source>
</evidence>
<keyword evidence="18" id="KW-1185">Reference proteome</keyword>
<feature type="chain" id="PRO_5035192859" description="chitinase" evidence="14">
    <location>
        <begin position="25"/>
        <end position="2185"/>
    </location>
</feature>
<dbReference type="InterPro" id="IPR011583">
    <property type="entry name" value="Chitinase_II/V-like_cat"/>
</dbReference>
<dbReference type="GO" id="GO:0008061">
    <property type="term" value="F:chitin binding"/>
    <property type="evidence" value="ECO:0007669"/>
    <property type="project" value="UniProtKB-KW"/>
</dbReference>
<dbReference type="PROSITE" id="PS50940">
    <property type="entry name" value="CHIT_BIND_II"/>
    <property type="match status" value="2"/>
</dbReference>
<protein>
    <recommendedName>
        <fullName evidence="3">chitinase</fullName>
        <ecNumber evidence="3">3.2.1.14</ecNumber>
    </recommendedName>
</protein>
<feature type="region of interest" description="Disordered" evidence="13">
    <location>
        <begin position="1075"/>
        <end position="1273"/>
    </location>
</feature>
<dbReference type="Pfam" id="PF01607">
    <property type="entry name" value="CBM_14"/>
    <property type="match status" value="2"/>
</dbReference>
<keyword evidence="8" id="KW-1015">Disulfide bond</keyword>
<evidence type="ECO:0000256" key="4">
    <source>
        <dbReference type="ARBA" id="ARBA00022669"/>
    </source>
</evidence>
<evidence type="ECO:0000259" key="16">
    <source>
        <dbReference type="PROSITE" id="PS51910"/>
    </source>
</evidence>
<feature type="compositionally biased region" description="Polar residues" evidence="13">
    <location>
        <begin position="1188"/>
        <end position="1199"/>
    </location>
</feature>
<dbReference type="Proteomes" id="UP000786811">
    <property type="component" value="Unassembled WGS sequence"/>
</dbReference>
<dbReference type="FunFam" id="2.170.140.10:FF:000005">
    <property type="entry name" value="Acidic mammalian chitinase"/>
    <property type="match status" value="1"/>
</dbReference>
<dbReference type="InterPro" id="IPR050314">
    <property type="entry name" value="Glycosyl_Hydrlase_18"/>
</dbReference>
<dbReference type="GO" id="GO:0005576">
    <property type="term" value="C:extracellular region"/>
    <property type="evidence" value="ECO:0007669"/>
    <property type="project" value="InterPro"/>
</dbReference>
<feature type="compositionally biased region" description="Polar residues" evidence="13">
    <location>
        <begin position="1118"/>
        <end position="1132"/>
    </location>
</feature>
<evidence type="ECO:0000256" key="9">
    <source>
        <dbReference type="ARBA" id="ARBA00023277"/>
    </source>
</evidence>
<feature type="region of interest" description="Disordered" evidence="13">
    <location>
        <begin position="406"/>
        <end position="545"/>
    </location>
</feature>
<feature type="domain" description="GH18" evidence="16">
    <location>
        <begin position="26"/>
        <end position="402"/>
    </location>
</feature>
<evidence type="ECO:0000256" key="13">
    <source>
        <dbReference type="SAM" id="MobiDB-lite"/>
    </source>
</evidence>
<dbReference type="InterPro" id="IPR036508">
    <property type="entry name" value="Chitin-bd_dom_sf"/>
</dbReference>
<dbReference type="InterPro" id="IPR001223">
    <property type="entry name" value="Glyco_hydro18_cat"/>
</dbReference>
<comment type="caution">
    <text evidence="17">The sequence shown here is derived from an EMBL/GenBank/DDBJ whole genome shotgun (WGS) entry which is preliminary data.</text>
</comment>
<evidence type="ECO:0000256" key="5">
    <source>
        <dbReference type="ARBA" id="ARBA00022729"/>
    </source>
</evidence>
<feature type="compositionally biased region" description="Low complexity" evidence="13">
    <location>
        <begin position="611"/>
        <end position="637"/>
    </location>
</feature>
<dbReference type="SMART" id="SM00636">
    <property type="entry name" value="Glyco_18"/>
    <property type="match status" value="1"/>
</dbReference>
<feature type="compositionally biased region" description="Acidic residues" evidence="13">
    <location>
        <begin position="638"/>
        <end position="652"/>
    </location>
</feature>
<evidence type="ECO:0000256" key="7">
    <source>
        <dbReference type="ARBA" id="ARBA00023024"/>
    </source>
</evidence>
<keyword evidence="7" id="KW-0146">Chitin degradation</keyword>
<feature type="region of interest" description="Disordered" evidence="13">
    <location>
        <begin position="1704"/>
        <end position="1822"/>
    </location>
</feature>
<dbReference type="CDD" id="cd02872">
    <property type="entry name" value="GH18_chitolectin_chitotriosidase"/>
    <property type="match status" value="1"/>
</dbReference>
<feature type="region of interest" description="Disordered" evidence="13">
    <location>
        <begin position="1984"/>
        <end position="2088"/>
    </location>
</feature>
<dbReference type="EMBL" id="CAJNRD030001124">
    <property type="protein sequence ID" value="CAG5108556.1"/>
    <property type="molecule type" value="Genomic_DNA"/>
</dbReference>
<feature type="domain" description="Chitin-binding type-2" evidence="15">
    <location>
        <begin position="2124"/>
        <end position="2183"/>
    </location>
</feature>
<dbReference type="Gene3D" id="2.170.140.10">
    <property type="entry name" value="Chitin binding domain"/>
    <property type="match status" value="2"/>
</dbReference>
<feature type="region of interest" description="Disordered" evidence="13">
    <location>
        <begin position="611"/>
        <end position="652"/>
    </location>
</feature>
<evidence type="ECO:0000256" key="1">
    <source>
        <dbReference type="ARBA" id="ARBA00000822"/>
    </source>
</evidence>
<feature type="compositionally biased region" description="Basic and acidic residues" evidence="13">
    <location>
        <begin position="433"/>
        <end position="443"/>
    </location>
</feature>
<dbReference type="PROSITE" id="PS01095">
    <property type="entry name" value="GH18_1"/>
    <property type="match status" value="1"/>
</dbReference>
<dbReference type="SUPFAM" id="SSF57625">
    <property type="entry name" value="Invertebrate chitin-binding proteins"/>
    <property type="match status" value="2"/>
</dbReference>
<feature type="compositionally biased region" description="Basic residues" evidence="13">
    <location>
        <begin position="1375"/>
        <end position="1384"/>
    </location>
</feature>
<dbReference type="SUPFAM" id="SSF54556">
    <property type="entry name" value="Chitinase insertion domain"/>
    <property type="match status" value="1"/>
</dbReference>
<evidence type="ECO:0000313" key="17">
    <source>
        <dbReference type="EMBL" id="CAG5108556.1"/>
    </source>
</evidence>
<feature type="compositionally biased region" description="Polar residues" evidence="13">
    <location>
        <begin position="1770"/>
        <end position="1792"/>
    </location>
</feature>
<dbReference type="Gene3D" id="3.20.20.80">
    <property type="entry name" value="Glycosidases"/>
    <property type="match status" value="1"/>
</dbReference>
<sequence length="2185" mass="244475">MDWRNGSLYFLWLVLGLASINGYAEKKVVCYYTNWSIYRPGTAKFSPENINPYLCTHLIYAFGGFTKDNTLKPFDKYQDIEKGGYAKFNGLKTYNKKLKTMLAIGGWNEGSTRFSPMVADPERRRALVKNAVKFLRQNHFDGLDLDWEYPAFRDGGKPRDKNNYADLVQELRQEFERESSKTGRPRLLLSMAIPAGIEYLEKGYDLARLNEYLDFFNLLSYDYHSAFEPAVNHHSPLYGLEEDNEYNYDNELTVDFTMSYLLKHHVSPDKLILGIPTYGRSYTLYNQDATAIGSPADGPGEEGDATREKGYLAYYEICANVKSSQWEVVQPNPKAMGPYAFKGNQWVGYDDEDIVKMKSLYVVEKNLGGIMFWAIDNDDFRGNCHGRPYPLIEAAKEALLGAIENEQTTQKPKSGLRKKTRPQLSSQRSNDSNNRRARPEKQRPTTTQSPRKRVSQRTESNARNRGSSEENEDRKVEDEGNAVRETSGQWKSNQRNRSSKGTNRRKVQTTERYEEPIEEEARESTSGRLTTPEPPTTPDPGSDFKCEDEGFFSHPRDCKKYFWCLDSGPGGLGIVAHQFTCPSGLVFNKAADSCDYPRNVVCPKAKTKAATTTPKAPVTTTSRPTTTTRRTTTTEETNSAEEYEYEEDENATDEEIIEEIKSTTSRPLIYKTISRNKPTTMTTEATEAPTTNPPRIFKPNSAKVFDLEDEEDPRVIKELIELIKKAGGLEQLERQLNIQEKSPMRKSDTGDDGPVVTPATISRSLYERVLSRQANKVNHLFGPTTQRTTTEESKKTKSETQNGPGGAQFEGLDDVPEVKSLRRTKKPQYVTIERQRPSTTPVFEDEFDEEELADESSEEDNADVASSEEQTVSDLPESRKDSAKKVTPNYVNILRSRPTTSAYENDLDVRDEAKEKEAKFSQENSDKTENESFSRQRPVISSSNDDVEKETVVPKNRYTNTQRFRSTTLRTDESTAFTESIKPSEKTTTEIVNPTTPAINQERKELISETLAFSTLPVSTIEFSSTPVAETSKQPSTATEVISGSKATISTTHLPLAESTIEEVENLVTEIPMTTQPTTRATQASRTTAVSQPRPFGFPRRGRPTTTTASPTVASTTDQSRVKVSTRPTRNFARTRTRSKPSELTIENQNHLDAEVSDDNLSENVKPKPVSSSRSRFVIRRGGSRFSTQPSNVSESFNDFSGRRRTRPTTTTTTTTTPAASESTPAESRPTSQRRRGRPTTTTTTPIPDSTTQSNNNRRRRPTTPVTDSPIFRIVPQSVQEPVLNYSRLGSNTNEDSEKITNLKILKLAEYQNDSLNAIEFTTPENETSKQDLDSATESTTLITSPDPFTKYTTADYSTLTTVDAEESEGEQKQTKKKVLLRKRPVSDDNSSEDTLKRRRKIIRRLGPVSQEENLTTTSGSYVENNEVITTTESFNTLNDQENSTVEATTVAMDTQYTTTDMETTTVISSEENTTLISNDIDAETTTVNSMTTDDSSEIVTTTVVTTTVAPSTTEKVNTRFVRRKFVRKRPVGYSASSTTPTRRFGFPKSTTEVPTSSFAPSKRRKNLFVRRRPLPSTTSSSSESFENDEDNEFNTVTVDVKTSSISPAQDLPTLKNLINHELLSQSVDHVYDDFDEEIVNSGSYETDSDHFQGIPVSVRILSDENSQELADQLAVLHLPQSILNSLVSHSNILRIQVVNQPQEDDNNDINKDNLTTTTSFTDSTLTTETPTTIQENPSSVRGFFITKSLNTSQSTTPTPTSDSSEPSTIQPSTQSTDLPESTTDSSNLSTQSTVSFALSLSTSSTSDSSETTSEIEVNSSTISPVDATREIVSKTVTINEVTTLPPTTEHTTVSSETERALKSIKQITVLRRRLDESIADPSRQDRQFDSQESKITAPDASQNNWRKRVIRKRPRSLLVEDQSLSESQFQDTVVTGKSVVPPTNTDDKLNKTGKLLTVGEVNPVRTSTNFLRKPGTRLEVQNRLKNSRNKTQDGTNSERRYSSKVKSDYDQSGRAQELEVLVADPPTETSSPRLGNEKIASRLRDVRDSVDEDATEPSIFTTARTTTPTRRRQKPKSERPVKTTTQRPRHPAIIDYDYYVDEEVRLSLGPELRDKIYVTDRGTIGCLDQGTFAHPTSCKKFITCAKMVGGQVSATEYTCPKKLSFDPVGGICNWSAGLGCNEST</sequence>
<feature type="compositionally biased region" description="Low complexity" evidence="13">
    <location>
        <begin position="1716"/>
        <end position="1733"/>
    </location>
</feature>
<feature type="region of interest" description="Disordered" evidence="13">
    <location>
        <begin position="679"/>
        <end position="699"/>
    </location>
</feature>
<keyword evidence="6 12" id="KW-0378">Hydrolase</keyword>
<accession>A0A8J2MU97</accession>
<feature type="domain" description="Chitin-binding type-2" evidence="15">
    <location>
        <begin position="543"/>
        <end position="604"/>
    </location>
</feature>
<feature type="region of interest" description="Disordered" evidence="13">
    <location>
        <begin position="1324"/>
        <end position="1347"/>
    </location>
</feature>
<evidence type="ECO:0000259" key="15">
    <source>
        <dbReference type="PROSITE" id="PS50940"/>
    </source>
</evidence>
<feature type="compositionally biased region" description="Basic residues" evidence="13">
    <location>
        <begin position="1562"/>
        <end position="1574"/>
    </location>
</feature>
<evidence type="ECO:0000256" key="3">
    <source>
        <dbReference type="ARBA" id="ARBA00012729"/>
    </source>
</evidence>
<feature type="compositionally biased region" description="Polar residues" evidence="13">
    <location>
        <begin position="1549"/>
        <end position="1560"/>
    </location>
</feature>
<feature type="region of interest" description="Disordered" evidence="13">
    <location>
        <begin position="1363"/>
        <end position="1397"/>
    </location>
</feature>
<dbReference type="PANTHER" id="PTHR11177:SF399">
    <property type="entry name" value="CHITINASE 6, ISOFORM C"/>
    <property type="match status" value="1"/>
</dbReference>
<dbReference type="Gene3D" id="3.10.50.10">
    <property type="match status" value="1"/>
</dbReference>
<organism evidence="17 18">
    <name type="scientific">Cotesia congregata</name>
    <name type="common">Parasitoid wasp</name>
    <name type="synonym">Apanteles congregatus</name>
    <dbReference type="NCBI Taxonomy" id="51543"/>
    <lineage>
        <taxon>Eukaryota</taxon>
        <taxon>Metazoa</taxon>
        <taxon>Ecdysozoa</taxon>
        <taxon>Arthropoda</taxon>
        <taxon>Hexapoda</taxon>
        <taxon>Insecta</taxon>
        <taxon>Pterygota</taxon>
        <taxon>Neoptera</taxon>
        <taxon>Endopterygota</taxon>
        <taxon>Hymenoptera</taxon>
        <taxon>Apocrita</taxon>
        <taxon>Ichneumonoidea</taxon>
        <taxon>Braconidae</taxon>
        <taxon>Microgastrinae</taxon>
        <taxon>Cotesia</taxon>
    </lineage>
</organism>
<feature type="compositionally biased region" description="Low complexity" evidence="13">
    <location>
        <begin position="1239"/>
        <end position="1256"/>
    </location>
</feature>
<feature type="compositionally biased region" description="Low complexity" evidence="13">
    <location>
        <begin position="1752"/>
        <end position="1769"/>
    </location>
</feature>
<evidence type="ECO:0000256" key="10">
    <source>
        <dbReference type="ARBA" id="ARBA00023295"/>
    </source>
</evidence>
<dbReference type="InterPro" id="IPR001579">
    <property type="entry name" value="Glyco_hydro_18_chit_AS"/>
</dbReference>
<comment type="catalytic activity">
    <reaction evidence="1">
        <text>Random endo-hydrolysis of N-acetyl-beta-D-glucosaminide (1-&gt;4)-beta-linkages in chitin and chitodextrins.</text>
        <dbReference type="EC" id="3.2.1.14"/>
    </reaction>
</comment>
<name>A0A8J2MU97_COTCN</name>
<feature type="region of interest" description="Disordered" evidence="13">
    <location>
        <begin position="776"/>
        <end position="951"/>
    </location>
</feature>
<reference evidence="17" key="1">
    <citation type="submission" date="2021-04" db="EMBL/GenBank/DDBJ databases">
        <authorList>
            <person name="Chebbi M.A.C M."/>
        </authorList>
    </citation>
    <scope>NUCLEOTIDE SEQUENCE</scope>
</reference>
<feature type="region of interest" description="Disordered" evidence="13">
    <location>
        <begin position="1533"/>
        <end position="1591"/>
    </location>
</feature>
<feature type="region of interest" description="Disordered" evidence="13">
    <location>
        <begin position="1876"/>
        <end position="1903"/>
    </location>
</feature>
<comment type="similarity">
    <text evidence="2">Belongs to the glycosyl hydrolase 18 family. Chitinase class II subfamily.</text>
</comment>
<dbReference type="PROSITE" id="PS51910">
    <property type="entry name" value="GH18_2"/>
    <property type="match status" value="1"/>
</dbReference>
<dbReference type="InterPro" id="IPR002557">
    <property type="entry name" value="Chitin-bd_dom"/>
</dbReference>
<dbReference type="SUPFAM" id="SSF51445">
    <property type="entry name" value="(Trans)glycosidases"/>
    <property type="match status" value="1"/>
</dbReference>
<feature type="compositionally biased region" description="Basic and acidic residues" evidence="13">
    <location>
        <begin position="907"/>
        <end position="934"/>
    </location>
</feature>
<feature type="compositionally biased region" description="Low complexity" evidence="13">
    <location>
        <begin position="1208"/>
        <end position="1231"/>
    </location>
</feature>
<evidence type="ECO:0000256" key="14">
    <source>
        <dbReference type="SAM" id="SignalP"/>
    </source>
</evidence>
<feature type="compositionally biased region" description="Acidic residues" evidence="13">
    <location>
        <begin position="843"/>
        <end position="862"/>
    </location>
</feature>
<keyword evidence="9" id="KW-0119">Carbohydrate metabolism</keyword>
<evidence type="ECO:0000256" key="6">
    <source>
        <dbReference type="ARBA" id="ARBA00022801"/>
    </source>
</evidence>
<dbReference type="OrthoDB" id="73875at2759"/>
<dbReference type="Pfam" id="PF00704">
    <property type="entry name" value="Glyco_hydro_18"/>
    <property type="match status" value="1"/>
</dbReference>
<feature type="compositionally biased region" description="Polar residues" evidence="13">
    <location>
        <begin position="935"/>
        <end position="944"/>
    </location>
</feature>
<keyword evidence="11" id="KW-0624">Polysaccharide degradation</keyword>
<keyword evidence="4" id="KW-0147">Chitin-binding</keyword>
<dbReference type="InterPro" id="IPR029070">
    <property type="entry name" value="Chitinase_insertion_sf"/>
</dbReference>
<gene>
    <name evidence="17" type="ORF">HICCMSTLAB_LOCUS13296</name>
</gene>
<feature type="compositionally biased region" description="Low complexity" evidence="13">
    <location>
        <begin position="679"/>
        <end position="694"/>
    </location>
</feature>
<dbReference type="GO" id="GO:0006032">
    <property type="term" value="P:chitin catabolic process"/>
    <property type="evidence" value="ECO:0007669"/>
    <property type="project" value="UniProtKB-KW"/>
</dbReference>
<feature type="compositionally biased region" description="Basic and acidic residues" evidence="13">
    <location>
        <begin position="1997"/>
        <end position="2012"/>
    </location>
</feature>
<feature type="compositionally biased region" description="Basic and acidic residues" evidence="13">
    <location>
        <begin position="789"/>
        <end position="798"/>
    </location>
</feature>
<keyword evidence="10 12" id="KW-0326">Glycosidase</keyword>
<evidence type="ECO:0000256" key="2">
    <source>
        <dbReference type="ARBA" id="ARBA00009121"/>
    </source>
</evidence>
<dbReference type="GO" id="GO:0000272">
    <property type="term" value="P:polysaccharide catabolic process"/>
    <property type="evidence" value="ECO:0007669"/>
    <property type="project" value="UniProtKB-KW"/>
</dbReference>
<dbReference type="SMART" id="SM00494">
    <property type="entry name" value="ChtBD2"/>
    <property type="match status" value="2"/>
</dbReference>
<dbReference type="GO" id="GO:0008843">
    <property type="term" value="F:endochitinase activity"/>
    <property type="evidence" value="ECO:0007669"/>
    <property type="project" value="UniProtKB-EC"/>
</dbReference>
<feature type="compositionally biased region" description="Low complexity" evidence="13">
    <location>
        <begin position="1793"/>
        <end position="1813"/>
    </location>
</feature>
<evidence type="ECO:0000256" key="11">
    <source>
        <dbReference type="ARBA" id="ARBA00023326"/>
    </source>
</evidence>